<evidence type="ECO:0000256" key="3">
    <source>
        <dbReference type="HAMAP-Rule" id="MF_00360"/>
    </source>
</evidence>
<comment type="function">
    <text evidence="3">Binds together with bS18 to 16S ribosomal RNA.</text>
</comment>
<dbReference type="InterPro" id="IPR035980">
    <property type="entry name" value="Ribosomal_bS6_sf"/>
</dbReference>
<dbReference type="SUPFAM" id="SSF54995">
    <property type="entry name" value="Ribosomal protein S6"/>
    <property type="match status" value="1"/>
</dbReference>
<dbReference type="InterPro" id="IPR014717">
    <property type="entry name" value="Transl_elong_EF1B/ribsomal_bS6"/>
</dbReference>
<keyword evidence="3" id="KW-0687">Ribonucleoprotein</keyword>
<accession>A0A0G0ER93</accession>
<dbReference type="InterPro" id="IPR000529">
    <property type="entry name" value="Ribosomal_bS6"/>
</dbReference>
<dbReference type="HAMAP" id="MF_00360">
    <property type="entry name" value="Ribosomal_bS6"/>
    <property type="match status" value="1"/>
</dbReference>
<dbReference type="NCBIfam" id="TIGR00166">
    <property type="entry name" value="S6"/>
    <property type="match status" value="1"/>
</dbReference>
<dbReference type="Proteomes" id="UP000034581">
    <property type="component" value="Unassembled WGS sequence"/>
</dbReference>
<dbReference type="GO" id="GO:0005737">
    <property type="term" value="C:cytoplasm"/>
    <property type="evidence" value="ECO:0007669"/>
    <property type="project" value="UniProtKB-ARBA"/>
</dbReference>
<name>A0A0G0ER93_UNCC3</name>
<evidence type="ECO:0000256" key="1">
    <source>
        <dbReference type="ARBA" id="ARBA00009512"/>
    </source>
</evidence>
<protein>
    <recommendedName>
        <fullName evidence="2 3">Small ribosomal subunit protein bS6</fullName>
    </recommendedName>
</protein>
<dbReference type="EMBL" id="LBQB01000003">
    <property type="protein sequence ID" value="KKP69837.1"/>
    <property type="molecule type" value="Genomic_DNA"/>
</dbReference>
<dbReference type="STRING" id="1618350.UR67_C0003G0117"/>
<comment type="caution">
    <text evidence="4">The sequence shown here is derived from an EMBL/GenBank/DDBJ whole genome shotgun (WGS) entry which is preliminary data.</text>
</comment>
<dbReference type="PANTHER" id="PTHR21011">
    <property type="entry name" value="MITOCHONDRIAL 28S RIBOSOMAL PROTEIN S6"/>
    <property type="match status" value="1"/>
</dbReference>
<organism evidence="4 5">
    <name type="scientific">candidate division CPR3 bacterium GW2011_GWF2_35_18</name>
    <dbReference type="NCBI Taxonomy" id="1618350"/>
    <lineage>
        <taxon>Bacteria</taxon>
        <taxon>Bacteria division CPR3</taxon>
    </lineage>
</organism>
<comment type="similarity">
    <text evidence="1 3">Belongs to the bacterial ribosomal protein bS6 family.</text>
</comment>
<dbReference type="GO" id="GO:0006412">
    <property type="term" value="P:translation"/>
    <property type="evidence" value="ECO:0007669"/>
    <property type="project" value="UniProtKB-UniRule"/>
</dbReference>
<dbReference type="InterPro" id="IPR020814">
    <property type="entry name" value="Ribosomal_S6_plastid/chlpt"/>
</dbReference>
<dbReference type="Pfam" id="PF01250">
    <property type="entry name" value="Ribosomal_S6"/>
    <property type="match status" value="1"/>
</dbReference>
<keyword evidence="3 4" id="KW-0689">Ribosomal protein</keyword>
<dbReference type="GO" id="GO:0003735">
    <property type="term" value="F:structural constituent of ribosome"/>
    <property type="evidence" value="ECO:0007669"/>
    <property type="project" value="InterPro"/>
</dbReference>
<dbReference type="CDD" id="cd00473">
    <property type="entry name" value="bS6"/>
    <property type="match status" value="1"/>
</dbReference>
<dbReference type="AlphaFoldDB" id="A0A0G0ER93"/>
<keyword evidence="3" id="KW-0699">rRNA-binding</keyword>
<proteinExistence type="inferred from homology"/>
<dbReference type="GO" id="GO:0070181">
    <property type="term" value="F:small ribosomal subunit rRNA binding"/>
    <property type="evidence" value="ECO:0007669"/>
    <property type="project" value="TreeGrafter"/>
</dbReference>
<evidence type="ECO:0000313" key="5">
    <source>
        <dbReference type="Proteomes" id="UP000034581"/>
    </source>
</evidence>
<sequence>MKNYEVALIIKPSLTDSEVKSFILNLEKFIQNDSKGKILEKEDWGRRKFSYRIKKEDMGYYYFLNFSLEAEALAKFDKKLRLDNNILRYIISNISTKI</sequence>
<evidence type="ECO:0000313" key="4">
    <source>
        <dbReference type="EMBL" id="KKP69837.1"/>
    </source>
</evidence>
<dbReference type="PANTHER" id="PTHR21011:SF1">
    <property type="entry name" value="SMALL RIBOSOMAL SUBUNIT PROTEIN BS6M"/>
    <property type="match status" value="1"/>
</dbReference>
<keyword evidence="3" id="KW-0694">RNA-binding</keyword>
<dbReference type="GO" id="GO:0005840">
    <property type="term" value="C:ribosome"/>
    <property type="evidence" value="ECO:0007669"/>
    <property type="project" value="UniProtKB-KW"/>
</dbReference>
<gene>
    <name evidence="3" type="primary">rpsF</name>
    <name evidence="4" type="ORF">UR67_C0003G0117</name>
</gene>
<reference evidence="4 5" key="1">
    <citation type="journal article" date="2015" name="Nature">
        <title>rRNA introns, odd ribosomes, and small enigmatic genomes across a large radiation of phyla.</title>
        <authorList>
            <person name="Brown C.T."/>
            <person name="Hug L.A."/>
            <person name="Thomas B.C."/>
            <person name="Sharon I."/>
            <person name="Castelle C.J."/>
            <person name="Singh A."/>
            <person name="Wilkins M.J."/>
            <person name="Williams K.H."/>
            <person name="Banfield J.F."/>
        </authorList>
    </citation>
    <scope>NUCLEOTIDE SEQUENCE [LARGE SCALE GENOMIC DNA]</scope>
</reference>
<dbReference type="Gene3D" id="3.30.70.60">
    <property type="match status" value="1"/>
</dbReference>
<evidence type="ECO:0000256" key="2">
    <source>
        <dbReference type="ARBA" id="ARBA00035294"/>
    </source>
</evidence>
<dbReference type="GO" id="GO:1990904">
    <property type="term" value="C:ribonucleoprotein complex"/>
    <property type="evidence" value="ECO:0007669"/>
    <property type="project" value="UniProtKB-KW"/>
</dbReference>